<feature type="transmembrane region" description="Helical" evidence="9">
    <location>
        <begin position="95"/>
        <end position="114"/>
    </location>
</feature>
<evidence type="ECO:0000256" key="9">
    <source>
        <dbReference type="SAM" id="Phobius"/>
    </source>
</evidence>
<comment type="catalytic activity">
    <reaction evidence="1">
        <text>ATP + protein L-histidine = ADP + protein N-phospho-L-histidine.</text>
        <dbReference type="EC" id="2.7.13.3"/>
    </reaction>
</comment>
<dbReference type="InterPro" id="IPR004358">
    <property type="entry name" value="Sig_transdc_His_kin-like_C"/>
</dbReference>
<dbReference type="EMBL" id="CP028519">
    <property type="protein sequence ID" value="AVY95102.1"/>
    <property type="molecule type" value="Genomic_DNA"/>
</dbReference>
<evidence type="ECO:0000256" key="1">
    <source>
        <dbReference type="ARBA" id="ARBA00000085"/>
    </source>
</evidence>
<dbReference type="InterPro" id="IPR005467">
    <property type="entry name" value="His_kinase_dom"/>
</dbReference>
<keyword evidence="5" id="KW-0597">Phosphoprotein</keyword>
<feature type="transmembrane region" description="Helical" evidence="9">
    <location>
        <begin position="302"/>
        <end position="320"/>
    </location>
</feature>
<feature type="transmembrane region" description="Helical" evidence="9">
    <location>
        <begin position="192"/>
        <end position="213"/>
    </location>
</feature>
<feature type="domain" description="Histidine kinase" evidence="10">
    <location>
        <begin position="345"/>
        <end position="556"/>
    </location>
</feature>
<evidence type="ECO:0000256" key="6">
    <source>
        <dbReference type="ARBA" id="ARBA00022692"/>
    </source>
</evidence>
<dbReference type="InterPro" id="IPR003594">
    <property type="entry name" value="HATPase_dom"/>
</dbReference>
<evidence type="ECO:0000256" key="7">
    <source>
        <dbReference type="ARBA" id="ARBA00022989"/>
    </source>
</evidence>
<evidence type="ECO:0000256" key="8">
    <source>
        <dbReference type="ARBA" id="ARBA00023136"/>
    </source>
</evidence>
<dbReference type="Proteomes" id="UP000244173">
    <property type="component" value="Chromosome"/>
</dbReference>
<dbReference type="Pfam" id="PF02518">
    <property type="entry name" value="HATPase_c"/>
    <property type="match status" value="1"/>
</dbReference>
<sequence>MLRVTIKDVNRHPPRRLPRGDENRGYWAAVEFRISCVMTDMRDVHRIWRVFAFMAVYVVLDLFTGPYAAFLPNGQVWHPAAGLALVFLLLEGNKALLPLLLTIVLAQWLAPFPVENTVNTLLPGLMPVLAYVATAHALRRGLPDGGFFADHRSLLRLTGVIVAGALFGTLLHTGALVAISGNTQILSVDVLIRYWMAEIAGMLIGMPLFYLLCREDSRADFVQAVCKRETLGCALAISVILAGAWLRPDDRILTFYLLFLPLAWAAARQGMAGVIVAAVVLEAGVTTAILLAGWPGPQMPDVQVLLLTLTLAGFLTGVAVDRSRRASAELRQSLRLAAAGEMAGALAHELNQPLTALSAYGSACARLIESNGDDALLRKTVGAMVAESRRASDVLKRLREFFRSGSTALEPLPVARLIAAATAPFVERARLRGVEFVVAPAPEACLLGDRVQLEIVLRNLLSNAFEEVEQASIASPRVVVESGAGDGWAWIRVRDSGSGIPNKIRARLFEPFVSMKASGMGLGLAISRVIIETHGGTLTVEAGTHGILKIRLPLDAGDVETSDDPH</sequence>
<feature type="transmembrane region" description="Helical" evidence="9">
    <location>
        <begin position="159"/>
        <end position="180"/>
    </location>
</feature>
<dbReference type="Pfam" id="PF00512">
    <property type="entry name" value="HisKA"/>
    <property type="match status" value="1"/>
</dbReference>
<dbReference type="PANTHER" id="PTHR43065:SF42">
    <property type="entry name" value="TWO-COMPONENT SENSOR PPRA"/>
    <property type="match status" value="1"/>
</dbReference>
<reference evidence="11 12" key="1">
    <citation type="submission" date="2018-04" db="EMBL/GenBank/DDBJ databases">
        <title>Denitrifier Microvirgula.</title>
        <authorList>
            <person name="Anderson E."/>
            <person name="Jang J."/>
            <person name="Ishii S."/>
        </authorList>
    </citation>
    <scope>NUCLEOTIDE SEQUENCE [LARGE SCALE GENOMIC DNA]</scope>
    <source>
        <strain evidence="11 12">BE2.4</strain>
    </source>
</reference>
<keyword evidence="12" id="KW-1185">Reference proteome</keyword>
<dbReference type="CDD" id="cd00075">
    <property type="entry name" value="HATPase"/>
    <property type="match status" value="1"/>
</dbReference>
<keyword evidence="4" id="KW-1003">Cell membrane</keyword>
<dbReference type="PROSITE" id="PS50109">
    <property type="entry name" value="HIS_KIN"/>
    <property type="match status" value="1"/>
</dbReference>
<gene>
    <name evidence="11" type="ORF">DAI18_14415</name>
</gene>
<evidence type="ECO:0000313" key="12">
    <source>
        <dbReference type="Proteomes" id="UP000244173"/>
    </source>
</evidence>
<keyword evidence="6 9" id="KW-0812">Transmembrane</keyword>
<keyword evidence="8 9" id="KW-0472">Membrane</keyword>
<evidence type="ECO:0000256" key="4">
    <source>
        <dbReference type="ARBA" id="ARBA00022475"/>
    </source>
</evidence>
<evidence type="ECO:0000256" key="2">
    <source>
        <dbReference type="ARBA" id="ARBA00004651"/>
    </source>
</evidence>
<dbReference type="SMART" id="SM00388">
    <property type="entry name" value="HisKA"/>
    <property type="match status" value="1"/>
</dbReference>
<keyword evidence="7 9" id="KW-1133">Transmembrane helix</keyword>
<dbReference type="Pfam" id="PF05231">
    <property type="entry name" value="MASE1"/>
    <property type="match status" value="1"/>
</dbReference>
<feature type="transmembrane region" description="Helical" evidence="9">
    <location>
        <begin position="252"/>
        <end position="267"/>
    </location>
</feature>
<dbReference type="InterPro" id="IPR036097">
    <property type="entry name" value="HisK_dim/P_sf"/>
</dbReference>
<feature type="transmembrane region" description="Helical" evidence="9">
    <location>
        <begin position="47"/>
        <end position="68"/>
    </location>
</feature>
<dbReference type="STRING" id="1122240.GCA_000620105_01407"/>
<evidence type="ECO:0000256" key="3">
    <source>
        <dbReference type="ARBA" id="ARBA00012438"/>
    </source>
</evidence>
<comment type="subcellular location">
    <subcellularLocation>
        <location evidence="2">Cell membrane</location>
        <topology evidence="2">Multi-pass membrane protein</topology>
    </subcellularLocation>
</comment>
<dbReference type="GO" id="GO:0000155">
    <property type="term" value="F:phosphorelay sensor kinase activity"/>
    <property type="evidence" value="ECO:0007669"/>
    <property type="project" value="InterPro"/>
</dbReference>
<dbReference type="Gene3D" id="1.10.287.130">
    <property type="match status" value="1"/>
</dbReference>
<dbReference type="EC" id="2.7.13.3" evidence="3"/>
<accession>A0A2S0PCP2</accession>
<protein>
    <recommendedName>
        <fullName evidence="3">histidine kinase</fullName>
        <ecNumber evidence="3">2.7.13.3</ecNumber>
    </recommendedName>
</protein>
<dbReference type="PRINTS" id="PR00344">
    <property type="entry name" value="BCTRLSENSOR"/>
</dbReference>
<organism evidence="11 12">
    <name type="scientific">Microvirgula aerodenitrificans</name>
    <dbReference type="NCBI Taxonomy" id="57480"/>
    <lineage>
        <taxon>Bacteria</taxon>
        <taxon>Pseudomonadati</taxon>
        <taxon>Pseudomonadota</taxon>
        <taxon>Betaproteobacteria</taxon>
        <taxon>Neisseriales</taxon>
        <taxon>Aquaspirillaceae</taxon>
        <taxon>Microvirgula</taxon>
    </lineage>
</organism>
<dbReference type="KEGG" id="maer:DAI18_14415"/>
<dbReference type="Gene3D" id="3.30.565.10">
    <property type="entry name" value="Histidine kinase-like ATPase, C-terminal domain"/>
    <property type="match status" value="1"/>
</dbReference>
<dbReference type="InterPro" id="IPR036890">
    <property type="entry name" value="HATPase_C_sf"/>
</dbReference>
<dbReference type="CDD" id="cd00082">
    <property type="entry name" value="HisKA"/>
    <property type="match status" value="1"/>
</dbReference>
<feature type="transmembrane region" description="Helical" evidence="9">
    <location>
        <begin position="274"/>
        <end position="296"/>
    </location>
</feature>
<evidence type="ECO:0000259" key="10">
    <source>
        <dbReference type="PROSITE" id="PS50109"/>
    </source>
</evidence>
<dbReference type="PANTHER" id="PTHR43065">
    <property type="entry name" value="SENSOR HISTIDINE KINASE"/>
    <property type="match status" value="1"/>
</dbReference>
<dbReference type="SMART" id="SM00387">
    <property type="entry name" value="HATPase_c"/>
    <property type="match status" value="1"/>
</dbReference>
<proteinExistence type="predicted"/>
<name>A0A2S0PCP2_9NEIS</name>
<dbReference type="SUPFAM" id="SSF55874">
    <property type="entry name" value="ATPase domain of HSP90 chaperone/DNA topoisomerase II/histidine kinase"/>
    <property type="match status" value="1"/>
</dbReference>
<dbReference type="GO" id="GO:0005886">
    <property type="term" value="C:plasma membrane"/>
    <property type="evidence" value="ECO:0007669"/>
    <property type="project" value="UniProtKB-SubCell"/>
</dbReference>
<evidence type="ECO:0000256" key="5">
    <source>
        <dbReference type="ARBA" id="ARBA00022553"/>
    </source>
</evidence>
<feature type="transmembrane region" description="Helical" evidence="9">
    <location>
        <begin position="120"/>
        <end position="138"/>
    </location>
</feature>
<dbReference type="InterPro" id="IPR007895">
    <property type="entry name" value="MASE1"/>
</dbReference>
<dbReference type="SUPFAM" id="SSF47384">
    <property type="entry name" value="Homodimeric domain of signal transducing histidine kinase"/>
    <property type="match status" value="1"/>
</dbReference>
<evidence type="ECO:0000313" key="11">
    <source>
        <dbReference type="EMBL" id="AVY95102.1"/>
    </source>
</evidence>
<dbReference type="AlphaFoldDB" id="A0A2S0PCP2"/>
<dbReference type="InterPro" id="IPR003661">
    <property type="entry name" value="HisK_dim/P_dom"/>
</dbReference>